<evidence type="ECO:0000313" key="2">
    <source>
        <dbReference type="WBParaSite" id="HCON_00182710-00001"/>
    </source>
</evidence>
<evidence type="ECO:0000313" key="1">
    <source>
        <dbReference type="Proteomes" id="UP000025227"/>
    </source>
</evidence>
<dbReference type="InterPro" id="IPR005312">
    <property type="entry name" value="DUF1759"/>
</dbReference>
<dbReference type="WBParaSite" id="HCON_00182710-00001">
    <property type="protein sequence ID" value="HCON_00182710-00001"/>
    <property type="gene ID" value="HCON_00182710"/>
</dbReference>
<accession>A0A7I4Z4X0</accession>
<organism evidence="1 2">
    <name type="scientific">Haemonchus contortus</name>
    <name type="common">Barber pole worm</name>
    <dbReference type="NCBI Taxonomy" id="6289"/>
    <lineage>
        <taxon>Eukaryota</taxon>
        <taxon>Metazoa</taxon>
        <taxon>Ecdysozoa</taxon>
        <taxon>Nematoda</taxon>
        <taxon>Chromadorea</taxon>
        <taxon>Rhabditida</taxon>
        <taxon>Rhabditina</taxon>
        <taxon>Rhabditomorpha</taxon>
        <taxon>Strongyloidea</taxon>
        <taxon>Trichostrongylidae</taxon>
        <taxon>Haemonchus</taxon>
    </lineage>
</organism>
<dbReference type="Pfam" id="PF03564">
    <property type="entry name" value="DUF1759"/>
    <property type="match status" value="1"/>
</dbReference>
<name>A0A7I4Z4X0_HAECO</name>
<dbReference type="Proteomes" id="UP000025227">
    <property type="component" value="Unplaced"/>
</dbReference>
<protein>
    <submittedName>
        <fullName evidence="2">Uncharacterized protein</fullName>
    </submittedName>
</protein>
<proteinExistence type="predicted"/>
<keyword evidence="1" id="KW-1185">Reference proteome</keyword>
<dbReference type="AlphaFoldDB" id="A0A7I4Z4X0"/>
<dbReference type="OrthoDB" id="5857529at2759"/>
<reference evidence="2" key="1">
    <citation type="submission" date="2020-12" db="UniProtKB">
        <authorList>
            <consortium name="WormBaseParasite"/>
        </authorList>
    </citation>
    <scope>IDENTIFICATION</scope>
    <source>
        <strain evidence="2">MHco3</strain>
    </source>
</reference>
<sequence length="100" mass="11435">MSDRSDNVQFDAEDAICRTLKPSQLKVPRFYGDEEDFPECWAVFRTLVRDNKVLSTVEKMLLSKESLRGKAELAVKGIQLVPKNYNWMIGALEKNMGINP</sequence>